<feature type="region of interest" description="Disordered" evidence="1">
    <location>
        <begin position="388"/>
        <end position="408"/>
    </location>
</feature>
<proteinExistence type="predicted"/>
<feature type="domain" description="Flagellar hook-length control protein-like C-terminal" evidence="2">
    <location>
        <begin position="312"/>
        <end position="394"/>
    </location>
</feature>
<dbReference type="KEGG" id="lha:LHA_1464"/>
<dbReference type="EMBL" id="LN681225">
    <property type="protein sequence ID" value="CEK10507.1"/>
    <property type="molecule type" value="Genomic_DNA"/>
</dbReference>
<reference evidence="4" key="1">
    <citation type="submission" date="2014-09" db="EMBL/GenBank/DDBJ databases">
        <authorList>
            <person name="Gomez-Valero L."/>
        </authorList>
    </citation>
    <scope>NUCLEOTIDE SEQUENCE [LARGE SCALE GENOMIC DNA]</scope>
    <source>
        <strain evidence="4">ATCC35250</strain>
    </source>
</reference>
<dbReference type="InterPro" id="IPR038610">
    <property type="entry name" value="FliK-like_C_sf"/>
</dbReference>
<dbReference type="Pfam" id="PF02120">
    <property type="entry name" value="Flg_hook"/>
    <property type="match status" value="1"/>
</dbReference>
<dbReference type="HOGENOM" id="CLU_587832_0_0_6"/>
<dbReference type="OrthoDB" id="1792985at2"/>
<protein>
    <recommendedName>
        <fullName evidence="2">Flagellar hook-length control protein-like C-terminal domain-containing protein</fullName>
    </recommendedName>
</protein>
<dbReference type="Proteomes" id="UP000032803">
    <property type="component" value="Chromosome I"/>
</dbReference>
<dbReference type="CDD" id="cd17470">
    <property type="entry name" value="T3SS_Flik_C"/>
    <property type="match status" value="1"/>
</dbReference>
<dbReference type="STRING" id="449.LHA_1464"/>
<dbReference type="InterPro" id="IPR052563">
    <property type="entry name" value="FliK"/>
</dbReference>
<dbReference type="Gene3D" id="3.30.750.140">
    <property type="match status" value="1"/>
</dbReference>
<accession>A0A0A8UTT3</accession>
<dbReference type="InterPro" id="IPR021136">
    <property type="entry name" value="Flagellar_hook_control-like_C"/>
</dbReference>
<evidence type="ECO:0000313" key="3">
    <source>
        <dbReference type="EMBL" id="CEK10507.1"/>
    </source>
</evidence>
<dbReference type="PANTHER" id="PTHR37533">
    <property type="entry name" value="FLAGELLAR HOOK-LENGTH CONTROL PROTEIN"/>
    <property type="match status" value="1"/>
</dbReference>
<evidence type="ECO:0000313" key="4">
    <source>
        <dbReference type="Proteomes" id="UP000032803"/>
    </source>
</evidence>
<organism evidence="3 4">
    <name type="scientific">Legionella hackeliae</name>
    <dbReference type="NCBI Taxonomy" id="449"/>
    <lineage>
        <taxon>Bacteria</taxon>
        <taxon>Pseudomonadati</taxon>
        <taxon>Pseudomonadota</taxon>
        <taxon>Gammaproteobacteria</taxon>
        <taxon>Legionellales</taxon>
        <taxon>Legionellaceae</taxon>
        <taxon>Legionella</taxon>
    </lineage>
</organism>
<gene>
    <name evidence="3" type="ORF">LHA_1464</name>
</gene>
<dbReference type="PANTHER" id="PTHR37533:SF2">
    <property type="entry name" value="FLAGELLAR HOOK-LENGTH CONTROL PROTEIN"/>
    <property type="match status" value="1"/>
</dbReference>
<dbReference type="AlphaFoldDB" id="A0A0A8UTT3"/>
<dbReference type="RefSeq" id="WP_052673623.1">
    <property type="nucleotide sequence ID" value="NZ_LN681225.1"/>
</dbReference>
<evidence type="ECO:0000256" key="1">
    <source>
        <dbReference type="SAM" id="MobiDB-lite"/>
    </source>
</evidence>
<evidence type="ECO:0000259" key="2">
    <source>
        <dbReference type="Pfam" id="PF02120"/>
    </source>
</evidence>
<keyword evidence="4" id="KW-1185">Reference proteome</keyword>
<name>A0A0A8UTT3_LEGHA</name>
<feature type="compositionally biased region" description="Low complexity" evidence="1">
    <location>
        <begin position="388"/>
        <end position="403"/>
    </location>
</feature>
<dbReference type="PATRIC" id="fig|449.7.peg.680"/>
<sequence>MVDLIQLISMQSMTTESGNVAQQEDINFQQGQEKLAFVALMAELLTNNQQSSQDITLNNQKVILPDQIETTQGIEVLTEIPELIDEGNFSEASQDIELKETPDETKEAAAVSENAIPLAWFSVSSFEPPKAQLTPSNEALPPLNLKTSTEKMPSIVLANNEEGEAAPTLKEETIILPNSAEAIKNLDKSDSVKLETSDAKNAIQKLPIVADNTLPEEAVLSKIPVETSSSQDVDMATSIINAKENIDSTGDIKIPTNQMGADSQRLIETNSPAIHSAANTNFKPHVSDTSSPKALTLAQTVSSPEWGENFNQQILWLGQQKIKSAVIKLNPQELGPLEVNIKLVKDVASVNITTHSTQVRDLIEQTIPRLRDMMTEQGVNLSQVNIESSNHQQNNSAEQSNQALTEESDEELVILTPLTTPKNKGLIDYFA</sequence>